<comment type="subcellular location">
    <subcellularLocation>
        <location evidence="1 10">Cell membrane</location>
        <topology evidence="1 10">Multi-pass membrane protein</topology>
    </subcellularLocation>
</comment>
<keyword evidence="3 10" id="KW-0812">Transmembrane</keyword>
<keyword evidence="5 10" id="KW-0472">Membrane</keyword>
<feature type="binding site" evidence="10">
    <location>
        <position position="65"/>
    </location>
    <ligand>
        <name>Na(+)</name>
        <dbReference type="ChEBI" id="CHEBI:29101"/>
        <note>structural</note>
    </ligand>
</feature>
<dbReference type="Pfam" id="PF02537">
    <property type="entry name" value="CRCB"/>
    <property type="match status" value="1"/>
</dbReference>
<evidence type="ECO:0000256" key="7">
    <source>
        <dbReference type="ARBA" id="ARBA00035120"/>
    </source>
</evidence>
<feature type="transmembrane region" description="Helical" evidence="10">
    <location>
        <begin position="55"/>
        <end position="73"/>
    </location>
</feature>
<dbReference type="EMBL" id="SJZJ01000020">
    <property type="protein sequence ID" value="TCJ22893.1"/>
    <property type="molecule type" value="Genomic_DNA"/>
</dbReference>
<comment type="catalytic activity">
    <reaction evidence="8">
        <text>fluoride(in) = fluoride(out)</text>
        <dbReference type="Rhea" id="RHEA:76159"/>
        <dbReference type="ChEBI" id="CHEBI:17051"/>
    </reaction>
    <physiologicalReaction direction="left-to-right" evidence="8">
        <dbReference type="Rhea" id="RHEA:76160"/>
    </physiologicalReaction>
</comment>
<evidence type="ECO:0000256" key="2">
    <source>
        <dbReference type="ARBA" id="ARBA00022475"/>
    </source>
</evidence>
<dbReference type="HAMAP" id="MF_00454">
    <property type="entry name" value="FluC"/>
    <property type="match status" value="1"/>
</dbReference>
<keyword evidence="10" id="KW-0479">Metal-binding</keyword>
<evidence type="ECO:0000256" key="9">
    <source>
        <dbReference type="ARBA" id="ARBA00049940"/>
    </source>
</evidence>
<evidence type="ECO:0000256" key="3">
    <source>
        <dbReference type="ARBA" id="ARBA00022692"/>
    </source>
</evidence>
<evidence type="ECO:0000313" key="11">
    <source>
        <dbReference type="EMBL" id="TCJ22893.1"/>
    </source>
</evidence>
<evidence type="ECO:0000313" key="12">
    <source>
        <dbReference type="Proteomes" id="UP000295453"/>
    </source>
</evidence>
<dbReference type="Proteomes" id="UP000295453">
    <property type="component" value="Unassembled WGS sequence"/>
</dbReference>
<keyword evidence="10" id="KW-0406">Ion transport</keyword>
<evidence type="ECO:0000256" key="10">
    <source>
        <dbReference type="HAMAP-Rule" id="MF_00454"/>
    </source>
</evidence>
<proteinExistence type="inferred from homology"/>
<keyword evidence="12" id="KW-1185">Reference proteome</keyword>
<comment type="caution">
    <text evidence="11">The sequence shown here is derived from an EMBL/GenBank/DDBJ whole genome shotgun (WGS) entry which is preliminary data.</text>
</comment>
<dbReference type="InterPro" id="IPR003691">
    <property type="entry name" value="FluC"/>
</dbReference>
<dbReference type="AlphaFoldDB" id="A0A4R1BXX0"/>
<keyword evidence="6 10" id="KW-0407">Ion channel</keyword>
<name>A0A4R1BXX0_9ACTN</name>
<comment type="function">
    <text evidence="9 10">Fluoride-specific ion channel. Important for reducing fluoride concentration in the cell, thus reducing its toxicity.</text>
</comment>
<feature type="binding site" evidence="10">
    <location>
        <position position="68"/>
    </location>
    <ligand>
        <name>Na(+)</name>
        <dbReference type="ChEBI" id="CHEBI:29101"/>
        <note>structural</note>
    </ligand>
</feature>
<evidence type="ECO:0000256" key="4">
    <source>
        <dbReference type="ARBA" id="ARBA00022989"/>
    </source>
</evidence>
<evidence type="ECO:0000256" key="8">
    <source>
        <dbReference type="ARBA" id="ARBA00035585"/>
    </source>
</evidence>
<evidence type="ECO:0000256" key="5">
    <source>
        <dbReference type="ARBA" id="ARBA00023136"/>
    </source>
</evidence>
<comment type="similarity">
    <text evidence="7 10">Belongs to the fluoride channel Fluc/FEX (TC 1.A.43) family.</text>
</comment>
<dbReference type="PANTHER" id="PTHR28259:SF1">
    <property type="entry name" value="FLUORIDE EXPORT PROTEIN 1-RELATED"/>
    <property type="match status" value="1"/>
</dbReference>
<gene>
    <name evidence="10" type="primary">fluC</name>
    <name evidence="10" type="synonym">crcB</name>
    <name evidence="11" type="ORF">EPD65_12095</name>
</gene>
<keyword evidence="4 10" id="KW-1133">Transmembrane helix</keyword>
<feature type="transmembrane region" description="Helical" evidence="10">
    <location>
        <begin position="29"/>
        <end position="48"/>
    </location>
</feature>
<feature type="transmembrane region" description="Helical" evidence="10">
    <location>
        <begin position="85"/>
        <end position="106"/>
    </location>
</feature>
<dbReference type="RefSeq" id="WP_131584477.1">
    <property type="nucleotide sequence ID" value="NZ_SJZJ01000020.1"/>
</dbReference>
<dbReference type="GO" id="GO:0062054">
    <property type="term" value="F:fluoride channel activity"/>
    <property type="evidence" value="ECO:0007669"/>
    <property type="project" value="UniProtKB-UniRule"/>
</dbReference>
<evidence type="ECO:0000256" key="6">
    <source>
        <dbReference type="ARBA" id="ARBA00023303"/>
    </source>
</evidence>
<dbReference type="GO" id="GO:0140114">
    <property type="term" value="P:cellular detoxification of fluoride"/>
    <property type="evidence" value="ECO:0007669"/>
    <property type="project" value="UniProtKB-UniRule"/>
</dbReference>
<dbReference type="PANTHER" id="PTHR28259">
    <property type="entry name" value="FLUORIDE EXPORT PROTEIN 1-RELATED"/>
    <property type="match status" value="1"/>
</dbReference>
<dbReference type="GO" id="GO:0046872">
    <property type="term" value="F:metal ion binding"/>
    <property type="evidence" value="ECO:0007669"/>
    <property type="project" value="UniProtKB-KW"/>
</dbReference>
<keyword evidence="10" id="KW-0813">Transport</keyword>
<sequence>MDAVLVVAGAAVGAPLRYTAGHYLDGRFPLGTLLVNVVGAFLLGLFAGLTLDGHLMALLGTGFCGALTTYSALTVKSVELGRVTGTAYALGTVLLALGAAQAGFVLA</sequence>
<keyword evidence="2 10" id="KW-1003">Cell membrane</keyword>
<dbReference type="OrthoDB" id="5148600at2"/>
<protein>
    <recommendedName>
        <fullName evidence="10">Fluoride-specific ion channel FluC</fullName>
    </recommendedName>
</protein>
<evidence type="ECO:0000256" key="1">
    <source>
        <dbReference type="ARBA" id="ARBA00004651"/>
    </source>
</evidence>
<dbReference type="GO" id="GO:0005886">
    <property type="term" value="C:plasma membrane"/>
    <property type="evidence" value="ECO:0007669"/>
    <property type="project" value="UniProtKB-SubCell"/>
</dbReference>
<reference evidence="11 12" key="1">
    <citation type="submission" date="2019-03" db="EMBL/GenBank/DDBJ databases">
        <authorList>
            <person name="Kim M.K.M."/>
        </authorList>
    </citation>
    <scope>NUCLEOTIDE SEQUENCE [LARGE SCALE GENOMIC DNA]</scope>
    <source>
        <strain evidence="11 12">18JY15-6</strain>
    </source>
</reference>
<comment type="activity regulation">
    <text evidence="10">Na(+) is not transported, but it plays an essential structural role and its presence is essential for fluoride channel function.</text>
</comment>
<organism evidence="11 12">
    <name type="scientific">Nocardioides jejuensis</name>
    <dbReference type="NCBI Taxonomy" id="2502782"/>
    <lineage>
        <taxon>Bacteria</taxon>
        <taxon>Bacillati</taxon>
        <taxon>Actinomycetota</taxon>
        <taxon>Actinomycetes</taxon>
        <taxon>Propionibacteriales</taxon>
        <taxon>Nocardioidaceae</taxon>
        <taxon>Nocardioides</taxon>
    </lineage>
</organism>
<accession>A0A4R1BXX0</accession>
<keyword evidence="10" id="KW-0915">Sodium</keyword>